<dbReference type="EMBL" id="KM588916">
    <property type="protein sequence ID" value="AIW63285.1"/>
    <property type="molecule type" value="mRNA"/>
</dbReference>
<feature type="domain" description="Ketosynthase family 3 (KS3)" evidence="4">
    <location>
        <begin position="181"/>
        <end position="599"/>
    </location>
</feature>
<sequence>MWLDPESESMPDLIKQNDANITTMAEILQPYTEDLMGCQIAERSPTLVCVSMNDREEANFESPYATEKQVQEYYSIWTKSALRLFHYMGPSKGKVMLTRKSSCPLKHLEGAYEVDAEANTIVLTREDCFDFAYEEPDEGEACWLTSFMLKPGAMWDLDNLVGDTDVFGQTVTGPGPPTDPKLLVPVCAFSLQACGNMGNHHKEWAAYLAGVDGQLEMPFSRFEYLPYYNEEFDNPLGTTYVKHFSVQEGVELFDNRIFEISNMEASAMDPICRQVMEVGYLSCFQIGLTKKYCNTHAIHASVSVGCDKQEWLNLPLAPRSVATNNQRAILANRFNYVFNLKGGSYTCDTACSSALVAAHMGKVNLLEQRWDPLAWHLGIGAGVTLAVDPFIGSCASHMHSPGGRCLTFNSTANGYNRGDGTGCMLLKQGLHDDLLAYMRGSQVGQDGRSASMSAPNGPAQEKCCWGAIREAQMKSAECNVWECHGTGTALGDPIEVGSVKRLQGKMKREEPLMIASSKSNFGHLEGSAAAIAMNKCICIVNQMMCADTQHMKCLNPHLDHSNFTAIFVTTHLKFNKTRGHAQVSSFGVGGTNGHAIFWGETYSKPPDFKKIFMQKLMESGPEIMQDGTNPNDWDYSGLPISEDDLDKKILIRLEKDPWTKEDVISYEVEEEAISDPPEFFCTMGNHNEWGLDRLLEGDVSNLFYQEAEIPEGGSLEFRISEENDPDKLIGPVETTERNTSMIMGPDKDLRTCWVIKGNPGSPVRIEFFAPLKGCKSICWIFEKGE</sequence>
<dbReference type="InterPro" id="IPR030834">
    <property type="entry name" value="PKS_assoc_dom"/>
</dbReference>
<dbReference type="AlphaFoldDB" id="A0A0A0V7H3"/>
<keyword evidence="1" id="KW-0596">Phosphopantetheine</keyword>
<dbReference type="InterPro" id="IPR014030">
    <property type="entry name" value="Ketoacyl_synth_N"/>
</dbReference>
<dbReference type="PANTHER" id="PTHR43775">
    <property type="entry name" value="FATTY ACID SYNTHASE"/>
    <property type="match status" value="1"/>
</dbReference>
<accession>A0A0A0V7H3</accession>
<dbReference type="Gene3D" id="3.40.47.10">
    <property type="match status" value="1"/>
</dbReference>
<evidence type="ECO:0000256" key="3">
    <source>
        <dbReference type="RuleBase" id="RU003694"/>
    </source>
</evidence>
<dbReference type="InterPro" id="IPR020841">
    <property type="entry name" value="PKS_Beta-ketoAc_synthase_dom"/>
</dbReference>
<dbReference type="PROSITE" id="PS52004">
    <property type="entry name" value="KS3_2"/>
    <property type="match status" value="1"/>
</dbReference>
<evidence type="ECO:0000256" key="2">
    <source>
        <dbReference type="ARBA" id="ARBA00022553"/>
    </source>
</evidence>
<protein>
    <submittedName>
        <fullName evidence="5">Polyketide synthase AS3D901</fullName>
    </submittedName>
</protein>
<dbReference type="SMART" id="SM00825">
    <property type="entry name" value="PKS_KS"/>
    <property type="match status" value="1"/>
</dbReference>
<keyword evidence="3" id="KW-0808">Transferase</keyword>
<proteinExistence type="evidence at transcript level"/>
<organism evidence="5">
    <name type="scientific">Azadinium spinosum</name>
    <dbReference type="NCBI Taxonomy" id="632150"/>
    <lineage>
        <taxon>Eukaryota</taxon>
        <taxon>Sar</taxon>
        <taxon>Alveolata</taxon>
        <taxon>Dinophyceae</taxon>
        <taxon>Gonyaulacales</taxon>
        <taxon>Amphidomataceae</taxon>
        <taxon>Azadinium</taxon>
    </lineage>
</organism>
<dbReference type="Pfam" id="PF02801">
    <property type="entry name" value="Ketoacyl-synt_C"/>
    <property type="match status" value="1"/>
</dbReference>
<name>A0A0A0V7H3_9DINO</name>
<dbReference type="PANTHER" id="PTHR43775:SF37">
    <property type="entry name" value="SI:DKEY-61P9.11"/>
    <property type="match status" value="1"/>
</dbReference>
<dbReference type="InterPro" id="IPR016039">
    <property type="entry name" value="Thiolase-like"/>
</dbReference>
<dbReference type="CDD" id="cd00833">
    <property type="entry name" value="PKS"/>
    <property type="match status" value="1"/>
</dbReference>
<keyword evidence="2" id="KW-0597">Phosphoprotein</keyword>
<dbReference type="InterPro" id="IPR050091">
    <property type="entry name" value="PKS_NRPS_Biosynth_Enz"/>
</dbReference>
<dbReference type="GO" id="GO:0004312">
    <property type="term" value="F:fatty acid synthase activity"/>
    <property type="evidence" value="ECO:0007669"/>
    <property type="project" value="TreeGrafter"/>
</dbReference>
<dbReference type="NCBIfam" id="TIGR04556">
    <property type="entry name" value="PKS_assoc"/>
    <property type="match status" value="1"/>
</dbReference>
<dbReference type="InterPro" id="IPR014031">
    <property type="entry name" value="Ketoacyl_synth_C"/>
</dbReference>
<evidence type="ECO:0000256" key="1">
    <source>
        <dbReference type="ARBA" id="ARBA00022450"/>
    </source>
</evidence>
<dbReference type="Pfam" id="PF00109">
    <property type="entry name" value="ketoacyl-synt"/>
    <property type="match status" value="1"/>
</dbReference>
<reference evidence="5" key="1">
    <citation type="submission" date="2014-09" db="EMBL/GenBank/DDBJ databases">
        <title>First genomic characterisation of the toxigenic dinoflagellate Azadinium spinosum, with particular reference to polyketide synthase genes.</title>
        <authorList>
            <person name="Meyer J.M."/>
            <person name="Roedelsperger C."/>
            <person name="Eichholz K."/>
            <person name="Tillmann U."/>
            <person name="Cembella A."/>
            <person name="McGaughran A."/>
            <person name="John U."/>
        </authorList>
    </citation>
    <scope>NUCLEOTIDE SEQUENCE</scope>
</reference>
<dbReference type="GO" id="GO:0006633">
    <property type="term" value="P:fatty acid biosynthetic process"/>
    <property type="evidence" value="ECO:0007669"/>
    <property type="project" value="TreeGrafter"/>
</dbReference>
<dbReference type="SUPFAM" id="SSF53901">
    <property type="entry name" value="Thiolase-like"/>
    <property type="match status" value="2"/>
</dbReference>
<evidence type="ECO:0000313" key="5">
    <source>
        <dbReference type="EMBL" id="AIW63285.1"/>
    </source>
</evidence>
<evidence type="ECO:0000259" key="4">
    <source>
        <dbReference type="PROSITE" id="PS52004"/>
    </source>
</evidence>
<comment type="similarity">
    <text evidence="3">Belongs to the thiolase-like superfamily. Beta-ketoacyl-ACP synthases family.</text>
</comment>